<dbReference type="PANTHER" id="PTHR47293:SF70">
    <property type="entry name" value="JACALIN-RELATED LECTIN 24-RELATED"/>
    <property type="match status" value="1"/>
</dbReference>
<evidence type="ECO:0000259" key="3">
    <source>
        <dbReference type="PROSITE" id="PS51752"/>
    </source>
</evidence>
<reference evidence="4 5" key="1">
    <citation type="journal article" date="2013" name="BMC Genomics">
        <title>The miniature genome of a carnivorous plant Genlisea aurea contains a low number of genes and short non-coding sequences.</title>
        <authorList>
            <person name="Leushkin E.V."/>
            <person name="Sutormin R.A."/>
            <person name="Nabieva E.R."/>
            <person name="Penin A.A."/>
            <person name="Kondrashov A.S."/>
            <person name="Logacheva M.D."/>
        </authorList>
    </citation>
    <scope>NUCLEOTIDE SEQUENCE [LARGE SCALE GENOMIC DNA]</scope>
</reference>
<dbReference type="InterPro" id="IPR001229">
    <property type="entry name" value="Jacalin-like_lectin_dom"/>
</dbReference>
<dbReference type="PANTHER" id="PTHR47293">
    <property type="entry name" value="JACALIN-RELATED LECTIN 3"/>
    <property type="match status" value="1"/>
</dbReference>
<dbReference type="Proteomes" id="UP000015453">
    <property type="component" value="Unassembled WGS sequence"/>
</dbReference>
<dbReference type="SMART" id="SM00915">
    <property type="entry name" value="Jacalin"/>
    <property type="match status" value="1"/>
</dbReference>
<dbReference type="GO" id="GO:0030246">
    <property type="term" value="F:carbohydrate binding"/>
    <property type="evidence" value="ECO:0007669"/>
    <property type="project" value="UniProtKB-KW"/>
</dbReference>
<gene>
    <name evidence="4" type="ORF">M569_04010</name>
</gene>
<evidence type="ECO:0000256" key="1">
    <source>
        <dbReference type="ARBA" id="ARBA00006568"/>
    </source>
</evidence>
<protein>
    <recommendedName>
        <fullName evidence="3">Jacalin-type lectin domain-containing protein</fullName>
    </recommendedName>
</protein>
<dbReference type="Gene3D" id="2.100.10.30">
    <property type="entry name" value="Jacalin-like lectin domain"/>
    <property type="match status" value="1"/>
</dbReference>
<dbReference type="OrthoDB" id="581739at2759"/>
<accession>S8CTY2</accession>
<evidence type="ECO:0000256" key="2">
    <source>
        <dbReference type="ARBA" id="ARBA00022734"/>
    </source>
</evidence>
<evidence type="ECO:0000313" key="5">
    <source>
        <dbReference type="Proteomes" id="UP000015453"/>
    </source>
</evidence>
<dbReference type="AlphaFoldDB" id="S8CTY2"/>
<dbReference type="Pfam" id="PF01419">
    <property type="entry name" value="Jacalin"/>
    <property type="match status" value="1"/>
</dbReference>
<keyword evidence="5" id="KW-1185">Reference proteome</keyword>
<organism evidence="4 5">
    <name type="scientific">Genlisea aurea</name>
    <dbReference type="NCBI Taxonomy" id="192259"/>
    <lineage>
        <taxon>Eukaryota</taxon>
        <taxon>Viridiplantae</taxon>
        <taxon>Streptophyta</taxon>
        <taxon>Embryophyta</taxon>
        <taxon>Tracheophyta</taxon>
        <taxon>Spermatophyta</taxon>
        <taxon>Magnoliopsida</taxon>
        <taxon>eudicotyledons</taxon>
        <taxon>Gunneridae</taxon>
        <taxon>Pentapetalae</taxon>
        <taxon>asterids</taxon>
        <taxon>lamiids</taxon>
        <taxon>Lamiales</taxon>
        <taxon>Lentibulariaceae</taxon>
        <taxon>Genlisea</taxon>
    </lineage>
</organism>
<comment type="similarity">
    <text evidence="1">Belongs to the jacalin lectin family.</text>
</comment>
<dbReference type="EMBL" id="AUSU01001557">
    <property type="protein sequence ID" value="EPS70754.1"/>
    <property type="molecule type" value="Genomic_DNA"/>
</dbReference>
<keyword evidence="2" id="KW-0430">Lectin</keyword>
<dbReference type="PROSITE" id="PS51752">
    <property type="entry name" value="JACALIN_LECTIN"/>
    <property type="match status" value="1"/>
</dbReference>
<dbReference type="SUPFAM" id="SSF51101">
    <property type="entry name" value="Mannose-binding lectins"/>
    <property type="match status" value="1"/>
</dbReference>
<name>S8CTY2_9LAMI</name>
<evidence type="ECO:0000313" key="4">
    <source>
        <dbReference type="EMBL" id="EPS70754.1"/>
    </source>
</evidence>
<dbReference type="InterPro" id="IPR036404">
    <property type="entry name" value="Jacalin-like_lectin_dom_sf"/>
</dbReference>
<feature type="domain" description="Jacalin-type lectin" evidence="3">
    <location>
        <begin position="4"/>
        <end position="155"/>
    </location>
</feature>
<proteinExistence type="inferred from homology"/>
<sequence>MGEEIKIGPVGSGGGDPWDEKGNFNVVRIFISHGEAIRSLQFQYIEKTSKDRKKNAGNHLLLSHRYGTNSGDKFDIIKLNHPVEYITKVSGHKRIGGHLCSLTIVTNLNEYGPFGSYTKWDQEFVFRLGDDGQFGGFHGSSDGYSIKSIGIYLRPMADLKNSCPMASWIFSSMHCCCFPPEKQVAAETKSKGHN</sequence>
<comment type="caution">
    <text evidence="4">The sequence shown here is derived from an EMBL/GenBank/DDBJ whole genome shotgun (WGS) entry which is preliminary data.</text>
</comment>